<feature type="transmembrane region" description="Helical" evidence="1">
    <location>
        <begin position="69"/>
        <end position="91"/>
    </location>
</feature>
<keyword evidence="1" id="KW-0812">Transmembrane</keyword>
<dbReference type="EMBL" id="JAAGOA010000014">
    <property type="protein sequence ID" value="NEE02447.1"/>
    <property type="molecule type" value="Genomic_DNA"/>
</dbReference>
<proteinExistence type="predicted"/>
<reference evidence="2 3" key="1">
    <citation type="submission" date="2020-02" db="EMBL/GenBank/DDBJ databases">
        <authorList>
            <person name="Li X.-J."/>
            <person name="Han X.-M."/>
        </authorList>
    </citation>
    <scope>NUCLEOTIDE SEQUENCE [LARGE SCALE GENOMIC DNA]</scope>
    <source>
        <strain evidence="2 3">CCTCC AB 2017055</strain>
    </source>
</reference>
<evidence type="ECO:0000256" key="1">
    <source>
        <dbReference type="SAM" id="Phobius"/>
    </source>
</evidence>
<keyword evidence="1" id="KW-1133">Transmembrane helix</keyword>
<dbReference type="InterPro" id="IPR045713">
    <property type="entry name" value="DUF6069"/>
</dbReference>
<feature type="transmembrane region" description="Helical" evidence="1">
    <location>
        <begin position="27"/>
        <end position="49"/>
    </location>
</feature>
<evidence type="ECO:0000313" key="2">
    <source>
        <dbReference type="EMBL" id="NEE02447.1"/>
    </source>
</evidence>
<evidence type="ECO:0000313" key="3">
    <source>
        <dbReference type="Proteomes" id="UP000475214"/>
    </source>
</evidence>
<keyword evidence="1" id="KW-0472">Membrane</keyword>
<organism evidence="2 3">
    <name type="scientific">Phytoactinopolyspora halotolerans</name>
    <dbReference type="NCBI Taxonomy" id="1981512"/>
    <lineage>
        <taxon>Bacteria</taxon>
        <taxon>Bacillati</taxon>
        <taxon>Actinomycetota</taxon>
        <taxon>Actinomycetes</taxon>
        <taxon>Jiangellales</taxon>
        <taxon>Jiangellaceae</taxon>
        <taxon>Phytoactinopolyspora</taxon>
    </lineage>
</organism>
<gene>
    <name evidence="2" type="ORF">G1H10_19945</name>
</gene>
<dbReference type="RefSeq" id="WP_163740963.1">
    <property type="nucleotide sequence ID" value="NZ_JAAGOA010000014.1"/>
</dbReference>
<sequence length="163" mass="16980">MNSTDDAGVVAGPASGRTRQGRRLRGLVRTGWIATLAAMAATTLAAALAQALGVDFQIPDDGETIPLPGFAVVTGLFSVVGMVFAVALLRWSVHPAERFMWTTVSLTTISMAPPLLSGANTATTSALVGLHLITATIMIPTLTRALRARPPMARPGADAPRYT</sequence>
<dbReference type="AlphaFoldDB" id="A0A6L9SBD7"/>
<comment type="caution">
    <text evidence="2">The sequence shown here is derived from an EMBL/GenBank/DDBJ whole genome shotgun (WGS) entry which is preliminary data.</text>
</comment>
<dbReference type="Proteomes" id="UP000475214">
    <property type="component" value="Unassembled WGS sequence"/>
</dbReference>
<dbReference type="Pfam" id="PF19545">
    <property type="entry name" value="DUF6069"/>
    <property type="match status" value="1"/>
</dbReference>
<keyword evidence="3" id="KW-1185">Reference proteome</keyword>
<accession>A0A6L9SBD7</accession>
<name>A0A6L9SBD7_9ACTN</name>
<protein>
    <submittedName>
        <fullName evidence="2">Uncharacterized protein</fullName>
    </submittedName>
</protein>